<dbReference type="Proteomes" id="UP000034166">
    <property type="component" value="Unassembled WGS sequence"/>
</dbReference>
<dbReference type="RefSeq" id="WP_046522531.1">
    <property type="nucleotide sequence ID" value="NZ_LAYY01000004.1"/>
</dbReference>
<dbReference type="PATRIC" id="fig|1408103.3.peg.993"/>
<reference evidence="3 4" key="1">
    <citation type="submission" date="2015-04" db="EMBL/GenBank/DDBJ databases">
        <title>Taxonomic description and genome sequence of Bacillus campisalis sp. nov., a novel member of the genus Bacillus isolated from solar saltern.</title>
        <authorList>
            <person name="Mathan Kumar R."/>
            <person name="Kaur G."/>
            <person name="Kumar A."/>
            <person name="Singh N.K."/>
            <person name="Kaur N."/>
            <person name="Kumar N."/>
            <person name="Mayilraj S."/>
        </authorList>
    </citation>
    <scope>NUCLEOTIDE SEQUENCE [LARGE SCALE GENOMIC DNA]</scope>
    <source>
        <strain evidence="3 4">SA2-6</strain>
    </source>
</reference>
<dbReference type="PANTHER" id="PTHR31750">
    <property type="entry name" value="PROTEIN STAY-GREEN 1, CHLOROPLASTIC-RELATED"/>
    <property type="match status" value="1"/>
</dbReference>
<comment type="caution">
    <text evidence="3">The sequence shown here is derived from an EMBL/GenBank/DDBJ whole genome shotgun (WGS) entry which is preliminary data.</text>
</comment>
<protein>
    <recommendedName>
        <fullName evidence="2">Staygreen protein domain-containing protein</fullName>
    </recommendedName>
</protein>
<gene>
    <name evidence="3" type="ORF">WQ57_04415</name>
</gene>
<dbReference type="OrthoDB" id="1684395at2"/>
<evidence type="ECO:0000256" key="1">
    <source>
        <dbReference type="ARBA" id="ARBA00022946"/>
    </source>
</evidence>
<keyword evidence="1" id="KW-0809">Transit peptide</keyword>
<accession>A0A0M2T2J7</accession>
<evidence type="ECO:0000313" key="3">
    <source>
        <dbReference type="EMBL" id="KKK39040.1"/>
    </source>
</evidence>
<dbReference type="AlphaFoldDB" id="A0A0M2T2J7"/>
<feature type="domain" description="Staygreen protein" evidence="2">
    <location>
        <begin position="3"/>
        <end position="147"/>
    </location>
</feature>
<name>A0A0M2T2J7_9BACI</name>
<proteinExistence type="predicted"/>
<dbReference type="PANTHER" id="PTHR31750:SF4">
    <property type="entry name" value="LP06106P"/>
    <property type="match status" value="1"/>
</dbReference>
<dbReference type="EMBL" id="LAYY01000004">
    <property type="protein sequence ID" value="KKK39040.1"/>
    <property type="molecule type" value="Genomic_DNA"/>
</dbReference>
<sequence length="164" mass="19198">MTEFNPEKLHVTFEPPTTSFSPIQGRKYTLTHSDETGELFLAVGKRYDLDAIDQKLRDEVLAEWKTRNGEYVLMGKVHISTGEFDEKLAKIRYMIFKKEMNLALTGMVYGDREFYVHNPWLLDSPILVHFESVYPEYNEVLYFGTPRYYLASATPRRVTTRTQV</sequence>
<organism evidence="3 4">
    <name type="scientific">Mesobacillus campisalis</name>
    <dbReference type="NCBI Taxonomy" id="1408103"/>
    <lineage>
        <taxon>Bacteria</taxon>
        <taxon>Bacillati</taxon>
        <taxon>Bacillota</taxon>
        <taxon>Bacilli</taxon>
        <taxon>Bacillales</taxon>
        <taxon>Bacillaceae</taxon>
        <taxon>Mesobacillus</taxon>
    </lineage>
</organism>
<evidence type="ECO:0000259" key="2">
    <source>
        <dbReference type="Pfam" id="PF12638"/>
    </source>
</evidence>
<keyword evidence="4" id="KW-1185">Reference proteome</keyword>
<dbReference type="InterPro" id="IPR024438">
    <property type="entry name" value="Staygreen"/>
</dbReference>
<dbReference type="Pfam" id="PF12638">
    <property type="entry name" value="Staygreen"/>
    <property type="match status" value="1"/>
</dbReference>
<evidence type="ECO:0000313" key="4">
    <source>
        <dbReference type="Proteomes" id="UP000034166"/>
    </source>
</evidence>